<dbReference type="SUPFAM" id="SSF161070">
    <property type="entry name" value="SNF-like"/>
    <property type="match status" value="1"/>
</dbReference>
<protein>
    <submittedName>
        <fullName evidence="7">Sodium-dependent transporter</fullName>
    </submittedName>
</protein>
<dbReference type="PROSITE" id="PS50267">
    <property type="entry name" value="NA_NEUROTRAN_SYMP_3"/>
    <property type="match status" value="1"/>
</dbReference>
<feature type="transmembrane region" description="Helical" evidence="6">
    <location>
        <begin position="146"/>
        <end position="164"/>
    </location>
</feature>
<comment type="subcellular location">
    <subcellularLocation>
        <location evidence="1">Membrane</location>
        <topology evidence="1">Multi-pass membrane protein</topology>
    </subcellularLocation>
</comment>
<dbReference type="PANTHER" id="PTHR42948:SF1">
    <property type="entry name" value="TRANSPORTER"/>
    <property type="match status" value="1"/>
</dbReference>
<dbReference type="GO" id="GO:0016020">
    <property type="term" value="C:membrane"/>
    <property type="evidence" value="ECO:0007669"/>
    <property type="project" value="UniProtKB-SubCell"/>
</dbReference>
<comment type="caution">
    <text evidence="7">The sequence shown here is derived from an EMBL/GenBank/DDBJ whole genome shotgun (WGS) entry which is preliminary data.</text>
</comment>
<dbReference type="InterPro" id="IPR047218">
    <property type="entry name" value="YocR/YhdH-like"/>
</dbReference>
<evidence type="ECO:0000313" key="8">
    <source>
        <dbReference type="Proteomes" id="UP001595921"/>
    </source>
</evidence>
<accession>A0ABD5PEB2</accession>
<feature type="transmembrane region" description="Helical" evidence="6">
    <location>
        <begin position="42"/>
        <end position="63"/>
    </location>
</feature>
<dbReference type="NCBIfam" id="NF037979">
    <property type="entry name" value="Na_transp"/>
    <property type="match status" value="1"/>
</dbReference>
<dbReference type="InterPro" id="IPR037272">
    <property type="entry name" value="SNS_sf"/>
</dbReference>
<evidence type="ECO:0000256" key="5">
    <source>
        <dbReference type="ARBA" id="ARBA00023136"/>
    </source>
</evidence>
<dbReference type="Pfam" id="PF00209">
    <property type="entry name" value="SNF"/>
    <property type="match status" value="2"/>
</dbReference>
<dbReference type="InterPro" id="IPR000175">
    <property type="entry name" value="Na/ntran_symport"/>
</dbReference>
<feature type="transmembrane region" description="Helical" evidence="6">
    <location>
        <begin position="343"/>
        <end position="365"/>
    </location>
</feature>
<dbReference type="EMBL" id="JBHSDS010000008">
    <property type="protein sequence ID" value="MFC4359167.1"/>
    <property type="molecule type" value="Genomic_DNA"/>
</dbReference>
<keyword evidence="4 6" id="KW-1133">Transmembrane helix</keyword>
<feature type="transmembrane region" description="Helical" evidence="6">
    <location>
        <begin position="377"/>
        <end position="398"/>
    </location>
</feature>
<dbReference type="PANTHER" id="PTHR42948">
    <property type="entry name" value="TRANSPORTER"/>
    <property type="match status" value="1"/>
</dbReference>
<feature type="transmembrane region" description="Helical" evidence="6">
    <location>
        <begin position="12"/>
        <end position="30"/>
    </location>
</feature>
<feature type="transmembrane region" description="Helical" evidence="6">
    <location>
        <begin position="171"/>
        <end position="190"/>
    </location>
</feature>
<evidence type="ECO:0000256" key="4">
    <source>
        <dbReference type="ARBA" id="ARBA00022989"/>
    </source>
</evidence>
<reference evidence="7 8" key="1">
    <citation type="journal article" date="2019" name="Int. J. Syst. Evol. Microbiol.">
        <title>The Global Catalogue of Microorganisms (GCM) 10K type strain sequencing project: providing services to taxonomists for standard genome sequencing and annotation.</title>
        <authorList>
            <consortium name="The Broad Institute Genomics Platform"/>
            <consortium name="The Broad Institute Genome Sequencing Center for Infectious Disease"/>
            <person name="Wu L."/>
            <person name="Ma J."/>
        </authorList>
    </citation>
    <scope>NUCLEOTIDE SEQUENCE [LARGE SCALE GENOMIC DNA]</scope>
    <source>
        <strain evidence="7 8">CGMCC 1.12553</strain>
    </source>
</reference>
<feature type="transmembrane region" description="Helical" evidence="6">
    <location>
        <begin position="257"/>
        <end position="281"/>
    </location>
</feature>
<proteinExistence type="predicted"/>
<feature type="transmembrane region" description="Helical" evidence="6">
    <location>
        <begin position="226"/>
        <end position="245"/>
    </location>
</feature>
<dbReference type="CDD" id="cd10336">
    <property type="entry name" value="SLC6sbd_Tyt1-Like"/>
    <property type="match status" value="1"/>
</dbReference>
<dbReference type="AlphaFoldDB" id="A0ABD5PEB2"/>
<evidence type="ECO:0000256" key="2">
    <source>
        <dbReference type="ARBA" id="ARBA00022448"/>
    </source>
</evidence>
<name>A0ABD5PEB2_9EURY</name>
<organism evidence="7 8">
    <name type="scientific">Halobium salinum</name>
    <dbReference type="NCBI Taxonomy" id="1364940"/>
    <lineage>
        <taxon>Archaea</taxon>
        <taxon>Methanobacteriati</taxon>
        <taxon>Methanobacteriota</taxon>
        <taxon>Stenosarchaea group</taxon>
        <taxon>Halobacteria</taxon>
        <taxon>Halobacteriales</taxon>
        <taxon>Haloferacaceae</taxon>
        <taxon>Halobium</taxon>
    </lineage>
</organism>
<keyword evidence="8" id="KW-1185">Reference proteome</keyword>
<dbReference type="RefSeq" id="WP_267622951.1">
    <property type="nucleotide sequence ID" value="NZ_JAODIW010000006.1"/>
</dbReference>
<evidence type="ECO:0000313" key="7">
    <source>
        <dbReference type="EMBL" id="MFC4359167.1"/>
    </source>
</evidence>
<sequence>MTRETWATRAGFILAAVGSAVGLGNIWRFPWVTAENGGSAFLAVYLGVVLLVGVPGLLGEFVIGRRSGRNPVGALRDLGGSRSWGYVGLFSAVTALVLLSFYSVVGGWILRYAVETGLGLLTGGPAPYFAEPGAYFGGVESGLDAVAYHVLFLALTAGIVVGGVRKGIERATTVMMPAIAVFLVGLALWASTRAGAGEGYAFLLAFDLDTLRANFFDVLGPAAGQALFTLSLGAGTMVTYASYLGEDRSLPFDATTIAVLNTAVGVLAGLVVFPLMFAQGIDPSATGPGPGALFVGLAEAFATLPAGTLIATVFFLVVTLAALSSSISMLEIPVSILVDEAGVSRPVAVGGSVVVLVVTGSVLALRPPLFGVVAGPVVDFLLTAGLTVFLLFVGWVLGREATAEFRNGAGDLAASLADPWRLAVGVALPLFLLFTLLTSLGFSAWLTGLGLPASAGFWATVAAAAAVVALAAAGFRRGRAAS</sequence>
<evidence type="ECO:0000256" key="6">
    <source>
        <dbReference type="SAM" id="Phobius"/>
    </source>
</evidence>
<gene>
    <name evidence="7" type="ORF">ACFO0N_14565</name>
</gene>
<dbReference type="PRINTS" id="PR00176">
    <property type="entry name" value="NANEUSMPORT"/>
</dbReference>
<evidence type="ECO:0000256" key="1">
    <source>
        <dbReference type="ARBA" id="ARBA00004141"/>
    </source>
</evidence>
<feature type="transmembrane region" description="Helical" evidence="6">
    <location>
        <begin position="301"/>
        <end position="323"/>
    </location>
</feature>
<feature type="transmembrane region" description="Helical" evidence="6">
    <location>
        <begin position="84"/>
        <end position="110"/>
    </location>
</feature>
<evidence type="ECO:0000256" key="3">
    <source>
        <dbReference type="ARBA" id="ARBA00022692"/>
    </source>
</evidence>
<feature type="transmembrane region" description="Helical" evidence="6">
    <location>
        <begin position="457"/>
        <end position="475"/>
    </location>
</feature>
<keyword evidence="2" id="KW-0813">Transport</keyword>
<dbReference type="Proteomes" id="UP001595921">
    <property type="component" value="Unassembled WGS sequence"/>
</dbReference>
<keyword evidence="3 6" id="KW-0812">Transmembrane</keyword>
<keyword evidence="5 6" id="KW-0472">Membrane</keyword>
<feature type="transmembrane region" description="Helical" evidence="6">
    <location>
        <begin position="419"/>
        <end position="445"/>
    </location>
</feature>